<evidence type="ECO:0000256" key="5">
    <source>
        <dbReference type="ARBA" id="ARBA00022884"/>
    </source>
</evidence>
<name>A0A7S4P0L7_9EUKA</name>
<dbReference type="HAMAP" id="MF_03053">
    <property type="entry name" value="CTU1"/>
    <property type="match status" value="1"/>
</dbReference>
<comment type="subcellular location">
    <subcellularLocation>
        <location evidence="7">Cytoplasm</location>
    </subcellularLocation>
</comment>
<dbReference type="FunFam" id="3.40.50.620:FF:000132">
    <property type="entry name" value="Cytoplasmic tRNA 2-thiolation protein 1"/>
    <property type="match status" value="1"/>
</dbReference>
<feature type="binding site" evidence="8">
    <location>
        <position position="182"/>
    </location>
    <ligand>
        <name>ATP</name>
        <dbReference type="ChEBI" id="CHEBI:30616"/>
    </ligand>
</feature>
<evidence type="ECO:0000313" key="10">
    <source>
        <dbReference type="EMBL" id="CAE2319872.1"/>
    </source>
</evidence>
<evidence type="ECO:0000256" key="3">
    <source>
        <dbReference type="ARBA" id="ARBA00022679"/>
    </source>
</evidence>
<dbReference type="InterPro" id="IPR014729">
    <property type="entry name" value="Rossmann-like_a/b/a_fold"/>
</dbReference>
<dbReference type="UniPathway" id="UPA00988"/>
<dbReference type="PANTHER" id="PTHR11807:SF12">
    <property type="entry name" value="CYTOPLASMIC TRNA 2-THIOLATION PROTEIN 1"/>
    <property type="match status" value="1"/>
</dbReference>
<gene>
    <name evidence="10" type="ORF">NAES01612_LOCUS17580</name>
</gene>
<dbReference type="InterPro" id="IPR056369">
    <property type="entry name" value="CTU1-like_ATP-bd"/>
</dbReference>
<feature type="binding site" evidence="8">
    <location>
        <position position="177"/>
    </location>
    <ligand>
        <name>ATP</name>
        <dbReference type="ChEBI" id="CHEBI:30616"/>
    </ligand>
</feature>
<keyword evidence="5 7" id="KW-0694">RNA-binding</keyword>
<dbReference type="GO" id="GO:0005739">
    <property type="term" value="C:mitochondrion"/>
    <property type="evidence" value="ECO:0007669"/>
    <property type="project" value="TreeGrafter"/>
</dbReference>
<feature type="domain" description="tRNA(Ile)-lysidine/2-thiocytidine synthase N-terminal" evidence="9">
    <location>
        <begin position="63"/>
        <end position="244"/>
    </location>
</feature>
<evidence type="ECO:0000256" key="1">
    <source>
        <dbReference type="ARBA" id="ARBA00022490"/>
    </source>
</evidence>
<dbReference type="GO" id="GO:0000049">
    <property type="term" value="F:tRNA binding"/>
    <property type="evidence" value="ECO:0007669"/>
    <property type="project" value="UniProtKB-UniRule"/>
</dbReference>
<feature type="binding site" evidence="8">
    <location>
        <position position="99"/>
    </location>
    <ligand>
        <name>ATP</name>
        <dbReference type="ChEBI" id="CHEBI:30616"/>
    </ligand>
</feature>
<comment type="similarity">
    <text evidence="7">Belongs to the TtcA family. CTU1/NCS6/ATPBD3 subfamily.</text>
</comment>
<keyword evidence="8" id="KW-0067">ATP-binding</keyword>
<dbReference type="GO" id="GO:0005524">
    <property type="term" value="F:ATP binding"/>
    <property type="evidence" value="ECO:0007669"/>
    <property type="project" value="UniProtKB-KW"/>
</dbReference>
<protein>
    <recommendedName>
        <fullName evidence="7">Cytoplasmic tRNA 2-thiolation protein 1</fullName>
        <ecNumber evidence="7">2.7.7.-</ecNumber>
    </recommendedName>
    <alternativeName>
        <fullName evidence="7">Cytoplasmic tRNA adenylyltransferase 1</fullName>
    </alternativeName>
</protein>
<evidence type="ECO:0000256" key="4">
    <source>
        <dbReference type="ARBA" id="ARBA00022694"/>
    </source>
</evidence>
<evidence type="ECO:0000256" key="2">
    <source>
        <dbReference type="ARBA" id="ARBA00022555"/>
    </source>
</evidence>
<dbReference type="GO" id="GO:0016779">
    <property type="term" value="F:nucleotidyltransferase activity"/>
    <property type="evidence" value="ECO:0007669"/>
    <property type="project" value="UniProtKB-UniRule"/>
</dbReference>
<dbReference type="NCBIfam" id="TIGR00269">
    <property type="entry name" value="TIGR00269 family protein"/>
    <property type="match status" value="1"/>
</dbReference>
<evidence type="ECO:0000256" key="8">
    <source>
        <dbReference type="PIRSR" id="PIRSR004976-51"/>
    </source>
</evidence>
<dbReference type="EC" id="2.7.7.-" evidence="7"/>
<evidence type="ECO:0000259" key="9">
    <source>
        <dbReference type="Pfam" id="PF01171"/>
    </source>
</evidence>
<keyword evidence="8" id="KW-0547">Nucleotide-binding</keyword>
<dbReference type="GO" id="GO:0032447">
    <property type="term" value="P:protein urmylation"/>
    <property type="evidence" value="ECO:0007669"/>
    <property type="project" value="UniProtKB-UniRule"/>
</dbReference>
<accession>A0A7S4P0L7</accession>
<dbReference type="CDD" id="cd01713">
    <property type="entry name" value="CTU1-like"/>
    <property type="match status" value="1"/>
</dbReference>
<evidence type="ECO:0000256" key="6">
    <source>
        <dbReference type="ARBA" id="ARBA00060195"/>
    </source>
</evidence>
<keyword evidence="4 7" id="KW-0819">tRNA processing</keyword>
<keyword evidence="1 7" id="KW-0963">Cytoplasm</keyword>
<dbReference type="Pfam" id="PF01171">
    <property type="entry name" value="ATP_bind_3"/>
    <property type="match status" value="1"/>
</dbReference>
<comment type="function">
    <text evidence="6 7">Plays a central role in 2-thiolation of mcm(5)S(2)U at tRNA wobble positions of tRNA(Lys), tRNA(Glu) and tRNA(Gln). Directly binds tRNAs and probably acts by catalyzing adenylation of tRNAs, an intermediate required for 2-thiolation. It is unclear whether it acts as a sulfurtransferase that transfers sulfur from thiocarboxylated URM1 onto the uridine of tRNAs at wobble position.</text>
</comment>
<dbReference type="PANTHER" id="PTHR11807">
    <property type="entry name" value="ATPASES OF THE PP SUPERFAMILY-RELATED"/>
    <property type="match status" value="1"/>
</dbReference>
<organism evidence="10">
    <name type="scientific">Paramoeba aestuarina</name>
    <dbReference type="NCBI Taxonomy" id="180227"/>
    <lineage>
        <taxon>Eukaryota</taxon>
        <taxon>Amoebozoa</taxon>
        <taxon>Discosea</taxon>
        <taxon>Flabellinia</taxon>
        <taxon>Dactylopodida</taxon>
        <taxon>Paramoebidae</taxon>
        <taxon>Paramoeba</taxon>
    </lineage>
</organism>
<dbReference type="AlphaFoldDB" id="A0A7S4P0L7"/>
<dbReference type="SUPFAM" id="SSF52402">
    <property type="entry name" value="Adenine nucleotide alpha hydrolases-like"/>
    <property type="match status" value="1"/>
</dbReference>
<dbReference type="InterPro" id="IPR011063">
    <property type="entry name" value="TilS/TtcA_N"/>
</dbReference>
<dbReference type="GO" id="GO:0002143">
    <property type="term" value="P:tRNA wobble position uridine thiolation"/>
    <property type="evidence" value="ECO:0007669"/>
    <property type="project" value="TreeGrafter"/>
</dbReference>
<dbReference type="Gene3D" id="3.40.50.620">
    <property type="entry name" value="HUPs"/>
    <property type="match status" value="1"/>
</dbReference>
<keyword evidence="2 7" id="KW-0820">tRNA-binding</keyword>
<dbReference type="EMBL" id="HBKR01026809">
    <property type="protein sequence ID" value="CAE2319872.1"/>
    <property type="molecule type" value="Transcribed_RNA"/>
</dbReference>
<proteinExistence type="inferred from homology"/>
<dbReference type="GO" id="GO:0002144">
    <property type="term" value="C:cytosolic tRNA wobble base thiouridylase complex"/>
    <property type="evidence" value="ECO:0007669"/>
    <property type="project" value="TreeGrafter"/>
</dbReference>
<comment type="pathway">
    <text evidence="7">tRNA modification; 5-methoxycarbonylmethyl-2-thiouridine-tRNA biosynthesis.</text>
</comment>
<dbReference type="PIRSF" id="PIRSF004976">
    <property type="entry name" value="ATPase_YdaO"/>
    <property type="match status" value="1"/>
</dbReference>
<dbReference type="InterPro" id="IPR000541">
    <property type="entry name" value="Ncs6/Tuc1/Ctu1"/>
</dbReference>
<feature type="binding site" evidence="8">
    <location>
        <begin position="67"/>
        <end position="69"/>
    </location>
    <ligand>
        <name>ATP</name>
        <dbReference type="ChEBI" id="CHEBI:30616"/>
    </ligand>
</feature>
<feature type="binding site" evidence="8">
    <location>
        <position position="73"/>
    </location>
    <ligand>
        <name>ATP</name>
        <dbReference type="ChEBI" id="CHEBI:30616"/>
    </ligand>
</feature>
<reference evidence="10" key="1">
    <citation type="submission" date="2021-01" db="EMBL/GenBank/DDBJ databases">
        <authorList>
            <person name="Corre E."/>
            <person name="Pelletier E."/>
            <person name="Niang G."/>
            <person name="Scheremetjew M."/>
            <person name="Finn R."/>
            <person name="Kale V."/>
            <person name="Holt S."/>
            <person name="Cochrane G."/>
            <person name="Meng A."/>
            <person name="Brown T."/>
            <person name="Cohen L."/>
        </authorList>
    </citation>
    <scope>NUCLEOTIDE SEQUENCE</scope>
    <source>
        <strain evidence="10">SoJaBio B1-5/56/2</strain>
    </source>
</reference>
<dbReference type="InterPro" id="IPR035107">
    <property type="entry name" value="tRNA_thiolation_TtcA_Ctu1"/>
</dbReference>
<keyword evidence="3 7" id="KW-0808">Transferase</keyword>
<evidence type="ECO:0000256" key="7">
    <source>
        <dbReference type="HAMAP-Rule" id="MF_03053"/>
    </source>
</evidence>
<sequence>MLPLQEREIRMSKRIACVGCGGKAAVKRPKSGDPICRPCFYQVLEDEVHETIKKHKLFKKGEKVAIGASGGKDSTVLAELLTVLNKRHDYGLDLCLLSVDEGISGYRDDSLETVKLNQQSYQIPLLVVSYEQLYGWSMDKIVATIGRKSNCTFCGVFRRQALERGANLLQCDKLVTGHNADDVAETIIMNLLRGDSARLSRCVEIETKTGQGGIPRVRPFKFTYEKEIVLYAHFKRLDYFSTECSYAPGSFRGYARTYLKELERVKPTIILDVIHSGETIAFQKNTKMPKMRQCSRCGFLSSMELCKGDGGSNGGGGRGG</sequence>